<comment type="caution">
    <text evidence="1">The sequence shown here is derived from an EMBL/GenBank/DDBJ whole genome shotgun (WGS) entry which is preliminary data.</text>
</comment>
<reference evidence="1 2" key="1">
    <citation type="journal article" date="2020" name="Cell">
        <title>Large-Scale Comparative Analyses of Tick Genomes Elucidate Their Genetic Diversity and Vector Capacities.</title>
        <authorList>
            <consortium name="Tick Genome and Microbiome Consortium (TIGMIC)"/>
            <person name="Jia N."/>
            <person name="Wang J."/>
            <person name="Shi W."/>
            <person name="Du L."/>
            <person name="Sun Y."/>
            <person name="Zhan W."/>
            <person name="Jiang J.F."/>
            <person name="Wang Q."/>
            <person name="Zhang B."/>
            <person name="Ji P."/>
            <person name="Bell-Sakyi L."/>
            <person name="Cui X.M."/>
            <person name="Yuan T.T."/>
            <person name="Jiang B.G."/>
            <person name="Yang W.F."/>
            <person name="Lam T.T."/>
            <person name="Chang Q.C."/>
            <person name="Ding S.J."/>
            <person name="Wang X.J."/>
            <person name="Zhu J.G."/>
            <person name="Ruan X.D."/>
            <person name="Zhao L."/>
            <person name="Wei J.T."/>
            <person name="Ye R.Z."/>
            <person name="Que T.C."/>
            <person name="Du C.H."/>
            <person name="Zhou Y.H."/>
            <person name="Cheng J.X."/>
            <person name="Dai P.F."/>
            <person name="Guo W.B."/>
            <person name="Han X.H."/>
            <person name="Huang E.J."/>
            <person name="Li L.F."/>
            <person name="Wei W."/>
            <person name="Gao Y.C."/>
            <person name="Liu J.Z."/>
            <person name="Shao H.Z."/>
            <person name="Wang X."/>
            <person name="Wang C.C."/>
            <person name="Yang T.C."/>
            <person name="Huo Q.B."/>
            <person name="Li W."/>
            <person name="Chen H.Y."/>
            <person name="Chen S.E."/>
            <person name="Zhou L.G."/>
            <person name="Ni X.B."/>
            <person name="Tian J.H."/>
            <person name="Sheng Y."/>
            <person name="Liu T."/>
            <person name="Pan Y.S."/>
            <person name="Xia L.Y."/>
            <person name="Li J."/>
            <person name="Zhao F."/>
            <person name="Cao W.C."/>
        </authorList>
    </citation>
    <scope>NUCLEOTIDE SEQUENCE [LARGE SCALE GENOMIC DNA]</scope>
    <source>
        <strain evidence="1">Iper-2018</strain>
    </source>
</reference>
<evidence type="ECO:0000313" key="1">
    <source>
        <dbReference type="EMBL" id="KAG0421941.1"/>
    </source>
</evidence>
<keyword evidence="2" id="KW-1185">Reference proteome</keyword>
<protein>
    <submittedName>
        <fullName evidence="1">Uncharacterized protein</fullName>
    </submittedName>
</protein>
<organism evidence="1 2">
    <name type="scientific">Ixodes persulcatus</name>
    <name type="common">Taiga tick</name>
    <dbReference type="NCBI Taxonomy" id="34615"/>
    <lineage>
        <taxon>Eukaryota</taxon>
        <taxon>Metazoa</taxon>
        <taxon>Ecdysozoa</taxon>
        <taxon>Arthropoda</taxon>
        <taxon>Chelicerata</taxon>
        <taxon>Arachnida</taxon>
        <taxon>Acari</taxon>
        <taxon>Parasitiformes</taxon>
        <taxon>Ixodida</taxon>
        <taxon>Ixodoidea</taxon>
        <taxon>Ixodidae</taxon>
        <taxon>Ixodinae</taxon>
        <taxon>Ixodes</taxon>
    </lineage>
</organism>
<evidence type="ECO:0000313" key="2">
    <source>
        <dbReference type="Proteomes" id="UP000805193"/>
    </source>
</evidence>
<name>A0AC60PMS2_IXOPE</name>
<gene>
    <name evidence="1" type="ORF">HPB47_002200</name>
</gene>
<sequence>MHGRERTNPSHSFGLHRVRIMRPSRLCSAMHSHTVQKKIKVVDNGAPVFSKEVDDALLKFLERERNAGHAVGNRPLSEDALRIASQLQLGNFIRYRSKKTQAAKDAIQECDTDLVSVPAGCTSLLQPADIFWNKPFKASLRKTWEAFLQKEENTVKGNLRKPSRQNVLEFVYEESDLQERVADIDTIVPENPDELRNECVDLIFKTDSEESFDGFDSDQIE</sequence>
<accession>A0AC60PMS2</accession>
<proteinExistence type="predicted"/>
<dbReference type="Proteomes" id="UP000805193">
    <property type="component" value="Unassembled WGS sequence"/>
</dbReference>
<dbReference type="EMBL" id="JABSTQ010010295">
    <property type="protein sequence ID" value="KAG0421941.1"/>
    <property type="molecule type" value="Genomic_DNA"/>
</dbReference>